<comment type="caution">
    <text evidence="3">The sequence shown here is derived from an EMBL/GenBank/DDBJ whole genome shotgun (WGS) entry which is preliminary data.</text>
</comment>
<keyword evidence="3" id="KW-0378">Hydrolase</keyword>
<reference evidence="3 4" key="1">
    <citation type="submission" date="2019-10" db="EMBL/GenBank/DDBJ databases">
        <title>Muricauda olearia CL-SS4 JCM15563 genome.</title>
        <authorList>
            <person name="Liu L."/>
        </authorList>
    </citation>
    <scope>NUCLEOTIDE SEQUENCE [LARGE SCALE GENOMIC DNA]</scope>
    <source>
        <strain evidence="3 4">CL-SS4</strain>
    </source>
</reference>
<evidence type="ECO:0000256" key="1">
    <source>
        <dbReference type="ARBA" id="ARBA00023239"/>
    </source>
</evidence>
<sequence>MKNLVFVFLPLLTFYVGHTQDKVFDTHVHIWDGEKSVREYLTQLDTTDLTVTKFGGIYMAKKGQMEETRLKNNELITLSKKYPQLLPICSVHPMDGTEAIAELERIVKLGVNSIKLHPHKNSMDFDVTDERVHSLCKKAGELGVTVLMDNASIVPGDCQKLFDLALRCPKTNFIFTHMGGLNFRFWNTLALARTAEGLLGNNIYFDISATVTLIVNSPLEEEFIWTMRNVGMDNILLGSDFPQFNLKQAIDAVEQLDLTQEEKQKIRFGNAKKLLFPD</sequence>
<protein>
    <submittedName>
        <fullName evidence="3">Amidohydrolase family protein</fullName>
    </submittedName>
</protein>
<dbReference type="GO" id="GO:0005737">
    <property type="term" value="C:cytoplasm"/>
    <property type="evidence" value="ECO:0007669"/>
    <property type="project" value="TreeGrafter"/>
</dbReference>
<dbReference type="OrthoDB" id="9771932at2"/>
<dbReference type="Proteomes" id="UP000429785">
    <property type="component" value="Unassembled WGS sequence"/>
</dbReference>
<name>A0A6I1DY36_9FLAO</name>
<feature type="domain" description="Amidohydrolase-related" evidence="2">
    <location>
        <begin position="25"/>
        <end position="275"/>
    </location>
</feature>
<dbReference type="InterPro" id="IPR032465">
    <property type="entry name" value="ACMSD"/>
</dbReference>
<dbReference type="Gene3D" id="3.20.20.140">
    <property type="entry name" value="Metal-dependent hydrolases"/>
    <property type="match status" value="1"/>
</dbReference>
<keyword evidence="1" id="KW-0456">Lyase</keyword>
<dbReference type="GO" id="GO:0016831">
    <property type="term" value="F:carboxy-lyase activity"/>
    <property type="evidence" value="ECO:0007669"/>
    <property type="project" value="InterPro"/>
</dbReference>
<dbReference type="AlphaFoldDB" id="A0A6I1DY36"/>
<accession>A0A6I1DY36</accession>
<dbReference type="RefSeq" id="WP_152130296.1">
    <property type="nucleotide sequence ID" value="NZ_WELG01000001.1"/>
</dbReference>
<dbReference type="InterPro" id="IPR006680">
    <property type="entry name" value="Amidohydro-rel"/>
</dbReference>
<proteinExistence type="predicted"/>
<evidence type="ECO:0000259" key="2">
    <source>
        <dbReference type="Pfam" id="PF04909"/>
    </source>
</evidence>
<evidence type="ECO:0000313" key="3">
    <source>
        <dbReference type="EMBL" id="KAB7530363.1"/>
    </source>
</evidence>
<dbReference type="PANTHER" id="PTHR21240:SF28">
    <property type="entry name" value="ISO-OROTATE DECARBOXYLASE (EUROFUNG)"/>
    <property type="match status" value="1"/>
</dbReference>
<dbReference type="GO" id="GO:0016787">
    <property type="term" value="F:hydrolase activity"/>
    <property type="evidence" value="ECO:0007669"/>
    <property type="project" value="UniProtKB-KW"/>
</dbReference>
<dbReference type="GO" id="GO:0019748">
    <property type="term" value="P:secondary metabolic process"/>
    <property type="evidence" value="ECO:0007669"/>
    <property type="project" value="TreeGrafter"/>
</dbReference>
<organism evidence="3 4">
    <name type="scientific">Flagellimonas olearia</name>
    <dbReference type="NCBI Taxonomy" id="552546"/>
    <lineage>
        <taxon>Bacteria</taxon>
        <taxon>Pseudomonadati</taxon>
        <taxon>Bacteroidota</taxon>
        <taxon>Flavobacteriia</taxon>
        <taxon>Flavobacteriales</taxon>
        <taxon>Flavobacteriaceae</taxon>
        <taxon>Flagellimonas</taxon>
    </lineage>
</organism>
<gene>
    <name evidence="3" type="ORF">F8C76_02310</name>
</gene>
<dbReference type="InterPro" id="IPR032466">
    <property type="entry name" value="Metal_Hydrolase"/>
</dbReference>
<dbReference type="SUPFAM" id="SSF51556">
    <property type="entry name" value="Metallo-dependent hydrolases"/>
    <property type="match status" value="1"/>
</dbReference>
<dbReference type="Pfam" id="PF04909">
    <property type="entry name" value="Amidohydro_2"/>
    <property type="match status" value="1"/>
</dbReference>
<dbReference type="PANTHER" id="PTHR21240">
    <property type="entry name" value="2-AMINO-3-CARBOXYLMUCONATE-6-SEMIALDEHYDE DECARBOXYLASE"/>
    <property type="match status" value="1"/>
</dbReference>
<dbReference type="EMBL" id="WELG01000001">
    <property type="protein sequence ID" value="KAB7530363.1"/>
    <property type="molecule type" value="Genomic_DNA"/>
</dbReference>
<evidence type="ECO:0000313" key="4">
    <source>
        <dbReference type="Proteomes" id="UP000429785"/>
    </source>
</evidence>